<keyword evidence="2 3" id="KW-0040">ANK repeat</keyword>
<dbReference type="Pfam" id="PF12796">
    <property type="entry name" value="Ank_2"/>
    <property type="match status" value="1"/>
</dbReference>
<name>A0ABP9ZBV9_9FUNG</name>
<organism evidence="4 5">
    <name type="scientific">Mucor flavus</name>
    <dbReference type="NCBI Taxonomy" id="439312"/>
    <lineage>
        <taxon>Eukaryota</taxon>
        <taxon>Fungi</taxon>
        <taxon>Fungi incertae sedis</taxon>
        <taxon>Mucoromycota</taxon>
        <taxon>Mucoromycotina</taxon>
        <taxon>Mucoromycetes</taxon>
        <taxon>Mucorales</taxon>
        <taxon>Mucorineae</taxon>
        <taxon>Mucoraceae</taxon>
        <taxon>Mucor</taxon>
    </lineage>
</organism>
<dbReference type="PROSITE" id="PS50297">
    <property type="entry name" value="ANK_REP_REGION"/>
    <property type="match status" value="1"/>
</dbReference>
<keyword evidence="1" id="KW-0677">Repeat</keyword>
<evidence type="ECO:0000256" key="2">
    <source>
        <dbReference type="ARBA" id="ARBA00023043"/>
    </source>
</evidence>
<evidence type="ECO:0000256" key="1">
    <source>
        <dbReference type="ARBA" id="ARBA00022737"/>
    </source>
</evidence>
<dbReference type="PANTHER" id="PTHR24171">
    <property type="entry name" value="ANKYRIN REPEAT DOMAIN-CONTAINING PROTEIN 39-RELATED"/>
    <property type="match status" value="1"/>
</dbReference>
<dbReference type="PROSITE" id="PS50088">
    <property type="entry name" value="ANK_REPEAT"/>
    <property type="match status" value="1"/>
</dbReference>
<accession>A0ABP9ZBV9</accession>
<evidence type="ECO:0000256" key="3">
    <source>
        <dbReference type="PROSITE-ProRule" id="PRU00023"/>
    </source>
</evidence>
<sequence>MSTITVVPQHASTKPCTSASCCSPSRLWRNIQLLINGDQREEFRKLIGDQSKLPHVVRVLLTSRLSNNPLVYSKPTTQIDRRLSDKFGRLSATDLNALEIALLQKHDHIAYAIVLVLKRNATPAEVNQFLNHQWGKEKLTALHLASFWGMSKLVRLMLDLGADPLTQNNRQLRPIDCTTNSDIISILQQASQPPPPPPVITKRPSLLLKKAEKSLIRSNNNSPVYYEIDRTPVMSPLSFSSSSSSSSSLSSFDYHWTPPNSPLPPPCSDLLSPLVHQMKLTDEEDQVVVIEERPGCFPRHTSSHTIIMNDNKQQVVSQKPKKVHFDPQTILIDACIRGYKDEMMEIIDDTVNCNEIRDLQNRSLLHLSLLFGHLDIFDYLHDKVDINLADQDGWTCLHYAAALGLWRSLQFLTSLAHCNVNARTNHGLKVHDCPETEFDRRKCKFLIDKTLNQNNVKYITK</sequence>
<proteinExistence type="predicted"/>
<dbReference type="Proteomes" id="UP001473302">
    <property type="component" value="Unassembled WGS sequence"/>
</dbReference>
<dbReference type="InterPro" id="IPR036770">
    <property type="entry name" value="Ankyrin_rpt-contain_sf"/>
</dbReference>
<feature type="repeat" description="ANK" evidence="3">
    <location>
        <begin position="137"/>
        <end position="169"/>
    </location>
</feature>
<comment type="caution">
    <text evidence="4">The sequence shown here is derived from an EMBL/GenBank/DDBJ whole genome shotgun (WGS) entry which is preliminary data.</text>
</comment>
<dbReference type="Pfam" id="PF00023">
    <property type="entry name" value="Ank"/>
    <property type="match status" value="1"/>
</dbReference>
<dbReference type="InterPro" id="IPR002110">
    <property type="entry name" value="Ankyrin_rpt"/>
</dbReference>
<protein>
    <recommendedName>
        <fullName evidence="6">ANK_REP_REGION domain-containing protein</fullName>
    </recommendedName>
</protein>
<evidence type="ECO:0008006" key="6">
    <source>
        <dbReference type="Google" id="ProtNLM"/>
    </source>
</evidence>
<evidence type="ECO:0000313" key="4">
    <source>
        <dbReference type="EMBL" id="GAA5816519.1"/>
    </source>
</evidence>
<gene>
    <name evidence="4" type="ORF">MFLAVUS_010048</name>
</gene>
<dbReference type="Gene3D" id="1.25.40.20">
    <property type="entry name" value="Ankyrin repeat-containing domain"/>
    <property type="match status" value="2"/>
</dbReference>
<keyword evidence="5" id="KW-1185">Reference proteome</keyword>
<dbReference type="EMBL" id="BAABUK010000032">
    <property type="protein sequence ID" value="GAA5816519.1"/>
    <property type="molecule type" value="Genomic_DNA"/>
</dbReference>
<evidence type="ECO:0000313" key="5">
    <source>
        <dbReference type="Proteomes" id="UP001473302"/>
    </source>
</evidence>
<reference evidence="4 5" key="1">
    <citation type="submission" date="2024-04" db="EMBL/GenBank/DDBJ databases">
        <title>genome sequences of Mucor flavus KT1a and Helicostylum pulchrum KT1b strains isolated from the surface of a dry-aged beef.</title>
        <authorList>
            <person name="Toyotome T."/>
            <person name="Hosono M."/>
            <person name="Torimaru M."/>
            <person name="Fukuda K."/>
            <person name="Mikami N."/>
        </authorList>
    </citation>
    <scope>NUCLEOTIDE SEQUENCE [LARGE SCALE GENOMIC DNA]</scope>
    <source>
        <strain evidence="4 5">KT1a</strain>
    </source>
</reference>
<dbReference type="SUPFAM" id="SSF48403">
    <property type="entry name" value="Ankyrin repeat"/>
    <property type="match status" value="2"/>
</dbReference>
<dbReference type="SMART" id="SM00248">
    <property type="entry name" value="ANK"/>
    <property type="match status" value="4"/>
</dbReference>